<dbReference type="PROSITE" id="PS01339">
    <property type="entry name" value="SURF4"/>
    <property type="match status" value="1"/>
</dbReference>
<reference evidence="11" key="1">
    <citation type="submission" date="2022-01" db="EMBL/GenBank/DDBJ databases">
        <authorList>
            <person name="Braso-Vives M."/>
        </authorList>
    </citation>
    <scope>NUCLEOTIDE SEQUENCE</scope>
</reference>
<dbReference type="InterPro" id="IPR002995">
    <property type="entry name" value="Surf4"/>
</dbReference>
<dbReference type="EMBL" id="OV696693">
    <property type="protein sequence ID" value="CAH1272408.1"/>
    <property type="molecule type" value="Genomic_DNA"/>
</dbReference>
<evidence type="ECO:0000256" key="8">
    <source>
        <dbReference type="ARBA" id="ARBA00022989"/>
    </source>
</evidence>
<evidence type="ECO:0000256" key="6">
    <source>
        <dbReference type="ARBA" id="ARBA00022824"/>
    </source>
</evidence>
<dbReference type="GO" id="GO:0007030">
    <property type="term" value="P:Golgi organization"/>
    <property type="evidence" value="ECO:0007669"/>
    <property type="project" value="TreeGrafter"/>
</dbReference>
<evidence type="ECO:0000313" key="12">
    <source>
        <dbReference type="Proteomes" id="UP000838412"/>
    </source>
</evidence>
<feature type="transmembrane region" description="Helical" evidence="10">
    <location>
        <begin position="286"/>
        <end position="307"/>
    </location>
</feature>
<dbReference type="Pfam" id="PF02077">
    <property type="entry name" value="SURF4"/>
    <property type="match status" value="1"/>
</dbReference>
<dbReference type="InterPro" id="IPR045214">
    <property type="entry name" value="Surf1/Surf4"/>
</dbReference>
<organism evidence="11 12">
    <name type="scientific">Branchiostoma lanceolatum</name>
    <name type="common">Common lancelet</name>
    <name type="synonym">Amphioxus lanceolatum</name>
    <dbReference type="NCBI Taxonomy" id="7740"/>
    <lineage>
        <taxon>Eukaryota</taxon>
        <taxon>Metazoa</taxon>
        <taxon>Chordata</taxon>
        <taxon>Cephalochordata</taxon>
        <taxon>Leptocardii</taxon>
        <taxon>Amphioxiformes</taxon>
        <taxon>Branchiostomatidae</taxon>
        <taxon>Branchiostoma</taxon>
    </lineage>
</organism>
<sequence>MRCKSLGGSKFRTGCVRGSAGHAGIAAAILVFAPWQLGRRGGRKTTMERQNELLSKAEDVADQILRHSKHVLPHIARLCLISTFLEDGIRMWFQWNEQRDYIEATWGCGYFLASLFVFINLVGQVGGCVMILSRQKVQWACGLLSSIIALQTIAYSILWDLNFLMRNLALAGGLLLLLAESKAEGRSLFAGVPTMGDNNPKTYMQLAGRILLILMFLTLIRFGAGYVQAFQNIVGLCLIILIAVGYKTKLSALVLVVQLTLLNFYLNDWWNIPDYKPMRDFLKYDFFQTMSVIGGLLLVVALGPGGVSVDERKKQW</sequence>
<feature type="transmembrane region" description="Helical" evidence="10">
    <location>
        <begin position="139"/>
        <end position="158"/>
    </location>
</feature>
<evidence type="ECO:0000256" key="5">
    <source>
        <dbReference type="ARBA" id="ARBA00022692"/>
    </source>
</evidence>
<dbReference type="OrthoDB" id="7859621at2759"/>
<evidence type="ECO:0000256" key="4">
    <source>
        <dbReference type="ARBA" id="ARBA00022448"/>
    </source>
</evidence>
<name>A0A8K0F023_BRALA</name>
<evidence type="ECO:0000256" key="9">
    <source>
        <dbReference type="ARBA" id="ARBA00023136"/>
    </source>
</evidence>
<protein>
    <recommendedName>
        <fullName evidence="3">Surfeit locus protein 4</fullName>
    </recommendedName>
</protein>
<evidence type="ECO:0000256" key="3">
    <source>
        <dbReference type="ARBA" id="ARBA00018454"/>
    </source>
</evidence>
<feature type="transmembrane region" description="Helical" evidence="10">
    <location>
        <begin position="110"/>
        <end position="132"/>
    </location>
</feature>
<keyword evidence="9 10" id="KW-0472">Membrane</keyword>
<dbReference type="GO" id="GO:0005789">
    <property type="term" value="C:endoplasmic reticulum membrane"/>
    <property type="evidence" value="ECO:0007669"/>
    <property type="project" value="UniProtKB-SubCell"/>
</dbReference>
<evidence type="ECO:0000256" key="1">
    <source>
        <dbReference type="ARBA" id="ARBA00004477"/>
    </source>
</evidence>
<keyword evidence="4" id="KW-0813">Transport</keyword>
<dbReference type="PANTHER" id="PTHR23427:SF1">
    <property type="entry name" value="SURFEIT LOCUS PROTEIN 4"/>
    <property type="match status" value="1"/>
</dbReference>
<accession>A0A8K0F023</accession>
<evidence type="ECO:0000256" key="10">
    <source>
        <dbReference type="SAM" id="Phobius"/>
    </source>
</evidence>
<comment type="similarity">
    <text evidence="2">Belongs to the SURF4 family.</text>
</comment>
<dbReference type="GO" id="GO:0005793">
    <property type="term" value="C:endoplasmic reticulum-Golgi intermediate compartment"/>
    <property type="evidence" value="ECO:0007669"/>
    <property type="project" value="TreeGrafter"/>
</dbReference>
<keyword evidence="12" id="KW-1185">Reference proteome</keyword>
<gene>
    <name evidence="11" type="primary">SURF4</name>
    <name evidence="11" type="ORF">BLAG_LOCUS24058</name>
</gene>
<dbReference type="Proteomes" id="UP000838412">
    <property type="component" value="Chromosome 8"/>
</dbReference>
<feature type="transmembrane region" description="Helical" evidence="10">
    <location>
        <begin position="20"/>
        <end position="37"/>
    </location>
</feature>
<dbReference type="AlphaFoldDB" id="A0A8K0F023"/>
<proteinExistence type="inferred from homology"/>
<keyword evidence="7" id="KW-0653">Protein transport</keyword>
<feature type="transmembrane region" description="Helical" evidence="10">
    <location>
        <begin position="202"/>
        <end position="220"/>
    </location>
</feature>
<dbReference type="GO" id="GO:0015031">
    <property type="term" value="P:protein transport"/>
    <property type="evidence" value="ECO:0007669"/>
    <property type="project" value="UniProtKB-KW"/>
</dbReference>
<comment type="subcellular location">
    <subcellularLocation>
        <location evidence="1">Endoplasmic reticulum membrane</location>
        <topology evidence="1">Multi-pass membrane protein</topology>
    </subcellularLocation>
</comment>
<keyword evidence="5 10" id="KW-0812">Transmembrane</keyword>
<evidence type="ECO:0000256" key="7">
    <source>
        <dbReference type="ARBA" id="ARBA00022927"/>
    </source>
</evidence>
<keyword evidence="8 10" id="KW-1133">Transmembrane helix</keyword>
<evidence type="ECO:0000313" key="11">
    <source>
        <dbReference type="EMBL" id="CAH1272408.1"/>
    </source>
</evidence>
<dbReference type="PANTHER" id="PTHR23427">
    <property type="entry name" value="SURFEIT LOCUS PROTEIN"/>
    <property type="match status" value="1"/>
</dbReference>
<keyword evidence="6" id="KW-0256">Endoplasmic reticulum</keyword>
<evidence type="ECO:0000256" key="2">
    <source>
        <dbReference type="ARBA" id="ARBA00006945"/>
    </source>
</evidence>